<dbReference type="PANTHER" id="PTHR12570">
    <property type="match status" value="1"/>
</dbReference>
<comment type="caution">
    <text evidence="6">The sequence shown here is derived from an EMBL/GenBank/DDBJ whole genome shotgun (WGS) entry which is preliminary data.</text>
</comment>
<dbReference type="EMBL" id="JABANN010000032">
    <property type="protein sequence ID" value="KAF4674317.1"/>
    <property type="molecule type" value="Genomic_DNA"/>
</dbReference>
<proteinExistence type="predicted"/>
<dbReference type="InterPro" id="IPR037185">
    <property type="entry name" value="EmrE-like"/>
</dbReference>
<evidence type="ECO:0000313" key="6">
    <source>
        <dbReference type="EMBL" id="KAF4674317.1"/>
    </source>
</evidence>
<gene>
    <name evidence="6" type="primary">NIPAL3_2</name>
    <name evidence="6" type="ORF">FOL46_005291</name>
</gene>
<dbReference type="SUPFAM" id="SSF103481">
    <property type="entry name" value="Multidrug resistance efflux transporter EmrE"/>
    <property type="match status" value="1"/>
</dbReference>
<protein>
    <submittedName>
        <fullName evidence="6">NIPA-like protein 3</fullName>
    </submittedName>
</protein>
<feature type="transmembrane region" description="Helical" evidence="5">
    <location>
        <begin position="6"/>
        <end position="25"/>
    </location>
</feature>
<evidence type="ECO:0000256" key="1">
    <source>
        <dbReference type="ARBA" id="ARBA00004141"/>
    </source>
</evidence>
<feature type="transmembrane region" description="Helical" evidence="5">
    <location>
        <begin position="261"/>
        <end position="283"/>
    </location>
</feature>
<evidence type="ECO:0000313" key="7">
    <source>
        <dbReference type="Proteomes" id="UP000572268"/>
    </source>
</evidence>
<evidence type="ECO:0000256" key="3">
    <source>
        <dbReference type="ARBA" id="ARBA00022989"/>
    </source>
</evidence>
<name>A0A7J6MSN2_PEROL</name>
<keyword evidence="4 5" id="KW-0472">Membrane</keyword>
<evidence type="ECO:0000256" key="5">
    <source>
        <dbReference type="SAM" id="Phobius"/>
    </source>
</evidence>
<accession>A0A7J6MSN2</accession>
<evidence type="ECO:0000256" key="4">
    <source>
        <dbReference type="ARBA" id="ARBA00023136"/>
    </source>
</evidence>
<keyword evidence="3 5" id="KW-1133">Transmembrane helix</keyword>
<dbReference type="GO" id="GO:0015095">
    <property type="term" value="F:magnesium ion transmembrane transporter activity"/>
    <property type="evidence" value="ECO:0007669"/>
    <property type="project" value="InterPro"/>
</dbReference>
<feature type="transmembrane region" description="Helical" evidence="5">
    <location>
        <begin position="93"/>
        <end position="110"/>
    </location>
</feature>
<feature type="transmembrane region" description="Helical" evidence="5">
    <location>
        <begin position="140"/>
        <end position="165"/>
    </location>
</feature>
<dbReference type="InterPro" id="IPR008521">
    <property type="entry name" value="Mg_trans_NIPA"/>
</dbReference>
<feature type="transmembrane region" description="Helical" evidence="5">
    <location>
        <begin position="185"/>
        <end position="209"/>
    </location>
</feature>
<feature type="transmembrane region" description="Helical" evidence="5">
    <location>
        <begin position="229"/>
        <end position="249"/>
    </location>
</feature>
<comment type="subcellular location">
    <subcellularLocation>
        <location evidence="1">Membrane</location>
        <topology evidence="1">Multi-pass membrane protein</topology>
    </subcellularLocation>
</comment>
<organism evidence="6 7">
    <name type="scientific">Perkinsus olseni</name>
    <name type="common">Perkinsus atlanticus</name>
    <dbReference type="NCBI Taxonomy" id="32597"/>
    <lineage>
        <taxon>Eukaryota</taxon>
        <taxon>Sar</taxon>
        <taxon>Alveolata</taxon>
        <taxon>Perkinsozoa</taxon>
        <taxon>Perkinsea</taxon>
        <taxon>Perkinsida</taxon>
        <taxon>Perkinsidae</taxon>
        <taxon>Perkinsus</taxon>
    </lineage>
</organism>
<feature type="transmembrane region" description="Helical" evidence="5">
    <location>
        <begin position="63"/>
        <end position="84"/>
    </location>
</feature>
<reference evidence="6 7" key="1">
    <citation type="submission" date="2020-04" db="EMBL/GenBank/DDBJ databases">
        <title>Perkinsus olseni comparative genomics.</title>
        <authorList>
            <person name="Bogema D.R."/>
        </authorList>
    </citation>
    <scope>NUCLEOTIDE SEQUENCE [LARGE SCALE GENOMIC DNA]</scope>
    <source>
        <strain evidence="6">ATCC PRA-31</strain>
    </source>
</reference>
<dbReference type="GO" id="GO:0016020">
    <property type="term" value="C:membrane"/>
    <property type="evidence" value="ECO:0007669"/>
    <property type="project" value="UniProtKB-SubCell"/>
</dbReference>
<dbReference type="PANTHER" id="PTHR12570:SF9">
    <property type="entry name" value="MAGNESIUM TRANSPORTER NIPA8-RELATED"/>
    <property type="match status" value="1"/>
</dbReference>
<feature type="transmembrane region" description="Helical" evidence="5">
    <location>
        <begin position="289"/>
        <end position="311"/>
    </location>
</feature>
<dbReference type="AlphaFoldDB" id="A0A7J6MSN2"/>
<sequence>MDGLALGIFVNAVGAILTNLGTVLIKYHSAVQHDSGCAQRIGIGSFCVGNLLTFSSFSFAPQSLLAGVSAVQFVSNIFFAKIFLGENICSRNISGTVLIIASVTLLVVTARDVKKPADFTLDQWFASFQHNSGTLRLCEVLLISTPILCFTFWFRTGADIFLIGFKKIKTRLEWEVSQPRSKGRLARVLIPFNFILPNAAIGAQSAVFGKLLSLVANRATLHGQWFELVRPRTLLALVGWVFTATLWVVQLDRALRLFPGGFVVPLTQVCWIICTMVSGGVVYDEFDRMTATQQCIFAWSTIALLFGVYLLSPIEQKKPPIPDKCYVSIGSTSETRTSDACRSTSVSSPVWQSPGVMAAVSIDAAVTTWKAGPDAEASPRLPPLTLPKDDSAGGYGFVSEQDACRVMGEPPYLWVARSARSLMREAEETDRCRSIRRLLVDMV</sequence>
<keyword evidence="2 5" id="KW-0812">Transmembrane</keyword>
<dbReference type="Proteomes" id="UP000572268">
    <property type="component" value="Unassembled WGS sequence"/>
</dbReference>
<evidence type="ECO:0000256" key="2">
    <source>
        <dbReference type="ARBA" id="ARBA00022692"/>
    </source>
</evidence>